<dbReference type="InterPro" id="IPR017452">
    <property type="entry name" value="GPCR_Rhodpsn_7TM"/>
</dbReference>
<name>A0A8J5MUQ9_HOMAM</name>
<evidence type="ECO:0000256" key="4">
    <source>
        <dbReference type="ARBA" id="ARBA00022692"/>
    </source>
</evidence>
<dbReference type="PRINTS" id="PR00237">
    <property type="entry name" value="GPCRRHODOPSN"/>
</dbReference>
<evidence type="ECO:0000256" key="5">
    <source>
        <dbReference type="ARBA" id="ARBA00022989"/>
    </source>
</evidence>
<evidence type="ECO:0000256" key="3">
    <source>
        <dbReference type="ARBA" id="ARBA00022475"/>
    </source>
</evidence>
<evidence type="ECO:0000259" key="13">
    <source>
        <dbReference type="PROSITE" id="PS50262"/>
    </source>
</evidence>
<feature type="transmembrane region" description="Helical" evidence="12">
    <location>
        <begin position="299"/>
        <end position="321"/>
    </location>
</feature>
<gene>
    <name evidence="14" type="primary">moody-L1</name>
    <name evidence="14" type="ORF">Hamer_G003500</name>
</gene>
<keyword evidence="4 10" id="KW-0812">Transmembrane</keyword>
<feature type="compositionally biased region" description="Polar residues" evidence="11">
    <location>
        <begin position="409"/>
        <end position="420"/>
    </location>
</feature>
<reference evidence="14" key="1">
    <citation type="journal article" date="2021" name="Sci. Adv.">
        <title>The American lobster genome reveals insights on longevity, neural, and immune adaptations.</title>
        <authorList>
            <person name="Polinski J.M."/>
            <person name="Zimin A.V."/>
            <person name="Clark K.F."/>
            <person name="Kohn A.B."/>
            <person name="Sadowski N."/>
            <person name="Timp W."/>
            <person name="Ptitsyn A."/>
            <person name="Khanna P."/>
            <person name="Romanova D.Y."/>
            <person name="Williams P."/>
            <person name="Greenwood S.J."/>
            <person name="Moroz L.L."/>
            <person name="Walt D.R."/>
            <person name="Bodnar A.G."/>
        </authorList>
    </citation>
    <scope>NUCLEOTIDE SEQUENCE</scope>
    <source>
        <strain evidence="14">GMGI-L3</strain>
    </source>
</reference>
<evidence type="ECO:0000256" key="10">
    <source>
        <dbReference type="RuleBase" id="RU000688"/>
    </source>
</evidence>
<sequence>MTSEDNDDKGSAPDWAIVLTAVTAVIIAILGFFGNLLTILALPYTRRLRHSATYLVVNLAVAEGIFCVTILPISAAHLFTLYMTSGMRPLFDTQGCNVFVFLRYVNIQAELLSIAAIAVNRCVLIAVPKKYPQVFSGPKTAILIAAIWLCSGFLMLIPLLKIYGEFTYNHNTDECDFSDNTKYGQGPRKLFLALGFLLPCVVIIVSYSYIFYKARQSSVKLQSRGSSLVKNTDNSSSDTRPTRPKEGLRSRDIRIARTIGVIFLAFLLCCTPVSVVHYLDSKVKSCAVFGFPQFHMPTLLLLLHPVYWAQYCINIFIYVFMNKQYRDAYVHYISRWWPNFKEVVSRTKFKWKEEPTSGDSRRQSRAATPSSGSRFNVRKFSKNLNPKNNTLDSMESHHGQPGTPKILTKSETPNLADTRL</sequence>
<feature type="domain" description="G-protein coupled receptors family 1 profile" evidence="13">
    <location>
        <begin position="34"/>
        <end position="318"/>
    </location>
</feature>
<keyword evidence="6 10" id="KW-0297">G-protein coupled receptor</keyword>
<feature type="compositionally biased region" description="Polar residues" evidence="11">
    <location>
        <begin position="382"/>
        <end position="393"/>
    </location>
</feature>
<evidence type="ECO:0000256" key="2">
    <source>
        <dbReference type="ARBA" id="ARBA00010663"/>
    </source>
</evidence>
<dbReference type="Gene3D" id="1.20.1070.10">
    <property type="entry name" value="Rhodopsin 7-helix transmembrane proteins"/>
    <property type="match status" value="1"/>
</dbReference>
<feature type="region of interest" description="Disordered" evidence="11">
    <location>
        <begin position="227"/>
        <end position="248"/>
    </location>
</feature>
<evidence type="ECO:0000256" key="12">
    <source>
        <dbReference type="SAM" id="Phobius"/>
    </source>
</evidence>
<feature type="transmembrane region" description="Helical" evidence="12">
    <location>
        <begin position="54"/>
        <end position="79"/>
    </location>
</feature>
<comment type="subcellular location">
    <subcellularLocation>
        <location evidence="1">Cell membrane</location>
        <topology evidence="1">Multi-pass membrane protein</topology>
    </subcellularLocation>
</comment>
<feature type="compositionally biased region" description="Polar residues" evidence="11">
    <location>
        <begin position="365"/>
        <end position="374"/>
    </location>
</feature>
<evidence type="ECO:0000256" key="9">
    <source>
        <dbReference type="ARBA" id="ARBA00023224"/>
    </source>
</evidence>
<keyword evidence="7 12" id="KW-0472">Membrane</keyword>
<evidence type="ECO:0000256" key="1">
    <source>
        <dbReference type="ARBA" id="ARBA00004651"/>
    </source>
</evidence>
<dbReference type="PROSITE" id="PS00237">
    <property type="entry name" value="G_PROTEIN_RECEP_F1_1"/>
    <property type="match status" value="1"/>
</dbReference>
<feature type="transmembrane region" description="Helical" evidence="12">
    <location>
        <begin position="190"/>
        <end position="212"/>
    </location>
</feature>
<feature type="region of interest" description="Disordered" evidence="11">
    <location>
        <begin position="354"/>
        <end position="420"/>
    </location>
</feature>
<proteinExistence type="inferred from homology"/>
<dbReference type="AlphaFoldDB" id="A0A8J5MUQ9"/>
<keyword evidence="15" id="KW-1185">Reference proteome</keyword>
<comment type="similarity">
    <text evidence="2 10">Belongs to the G-protein coupled receptor 1 family.</text>
</comment>
<dbReference type="InterPro" id="IPR000276">
    <property type="entry name" value="GPCR_Rhodpsn"/>
</dbReference>
<dbReference type="SUPFAM" id="SSF81321">
    <property type="entry name" value="Family A G protein-coupled receptor-like"/>
    <property type="match status" value="1"/>
</dbReference>
<dbReference type="EMBL" id="JAHLQT010025476">
    <property type="protein sequence ID" value="KAG7164331.1"/>
    <property type="molecule type" value="Genomic_DNA"/>
</dbReference>
<keyword evidence="5 12" id="KW-1133">Transmembrane helix</keyword>
<dbReference type="GO" id="GO:0004930">
    <property type="term" value="F:G protein-coupled receptor activity"/>
    <property type="evidence" value="ECO:0007669"/>
    <property type="project" value="UniProtKB-KW"/>
</dbReference>
<dbReference type="PANTHER" id="PTHR24228">
    <property type="entry name" value="B2 BRADYKININ RECEPTOR/ANGIOTENSIN II RECEPTOR"/>
    <property type="match status" value="1"/>
</dbReference>
<evidence type="ECO:0000256" key="6">
    <source>
        <dbReference type="ARBA" id="ARBA00023040"/>
    </source>
</evidence>
<dbReference type="Proteomes" id="UP000747542">
    <property type="component" value="Unassembled WGS sequence"/>
</dbReference>
<keyword evidence="3" id="KW-1003">Cell membrane</keyword>
<keyword evidence="8 10" id="KW-0675">Receptor</keyword>
<evidence type="ECO:0000256" key="7">
    <source>
        <dbReference type="ARBA" id="ARBA00023136"/>
    </source>
</evidence>
<evidence type="ECO:0000313" key="14">
    <source>
        <dbReference type="EMBL" id="KAG7164331.1"/>
    </source>
</evidence>
<dbReference type="PANTHER" id="PTHR24228:SF74">
    <property type="entry name" value="G-PROTEIN COUPLED RECEPTORS FAMILY 1 PROFILE DOMAIN-CONTAINING PROTEIN"/>
    <property type="match status" value="1"/>
</dbReference>
<feature type="transmembrane region" description="Helical" evidence="12">
    <location>
        <begin position="140"/>
        <end position="160"/>
    </location>
</feature>
<evidence type="ECO:0000256" key="11">
    <source>
        <dbReference type="SAM" id="MobiDB-lite"/>
    </source>
</evidence>
<feature type="transmembrane region" description="Helical" evidence="12">
    <location>
        <begin position="15"/>
        <end position="42"/>
    </location>
</feature>
<comment type="caution">
    <text evidence="14">The sequence shown here is derived from an EMBL/GenBank/DDBJ whole genome shotgun (WGS) entry which is preliminary data.</text>
</comment>
<evidence type="ECO:0000256" key="8">
    <source>
        <dbReference type="ARBA" id="ARBA00023170"/>
    </source>
</evidence>
<feature type="transmembrane region" description="Helical" evidence="12">
    <location>
        <begin position="259"/>
        <end position="279"/>
    </location>
</feature>
<keyword evidence="9 10" id="KW-0807">Transducer</keyword>
<feature type="compositionally biased region" description="Polar residues" evidence="11">
    <location>
        <begin position="227"/>
        <end position="239"/>
    </location>
</feature>
<dbReference type="PROSITE" id="PS50262">
    <property type="entry name" value="G_PROTEIN_RECEP_F1_2"/>
    <property type="match status" value="1"/>
</dbReference>
<evidence type="ECO:0000313" key="15">
    <source>
        <dbReference type="Proteomes" id="UP000747542"/>
    </source>
</evidence>
<organism evidence="14 15">
    <name type="scientific">Homarus americanus</name>
    <name type="common">American lobster</name>
    <dbReference type="NCBI Taxonomy" id="6706"/>
    <lineage>
        <taxon>Eukaryota</taxon>
        <taxon>Metazoa</taxon>
        <taxon>Ecdysozoa</taxon>
        <taxon>Arthropoda</taxon>
        <taxon>Crustacea</taxon>
        <taxon>Multicrustacea</taxon>
        <taxon>Malacostraca</taxon>
        <taxon>Eumalacostraca</taxon>
        <taxon>Eucarida</taxon>
        <taxon>Decapoda</taxon>
        <taxon>Pleocyemata</taxon>
        <taxon>Astacidea</taxon>
        <taxon>Nephropoidea</taxon>
        <taxon>Nephropidae</taxon>
        <taxon>Homarus</taxon>
    </lineage>
</organism>
<accession>A0A8J5MUQ9</accession>
<dbReference type="Pfam" id="PF00001">
    <property type="entry name" value="7tm_1"/>
    <property type="match status" value="1"/>
</dbReference>
<dbReference type="GO" id="GO:0005886">
    <property type="term" value="C:plasma membrane"/>
    <property type="evidence" value="ECO:0007669"/>
    <property type="project" value="UniProtKB-SubCell"/>
</dbReference>
<protein>
    <submittedName>
        <fullName evidence="14">G-protein coupled receptor moody-like 1</fullName>
    </submittedName>
</protein>